<protein>
    <submittedName>
        <fullName evidence="2">Uncharacterized protein</fullName>
    </submittedName>
</protein>
<gene>
    <name evidence="2" type="ORF">QR685DRAFT_541558</name>
</gene>
<accession>A0ABR3DKR4</accession>
<evidence type="ECO:0000313" key="2">
    <source>
        <dbReference type="EMBL" id="KAL0472873.1"/>
    </source>
</evidence>
<sequence length="114" mass="12838">MSMTSEDLPPRNNLQSPRQPLSSNYQFGHGNWTEFMGVEMEDAMVRNNLRFANNAVIPERLHFQGVDLQAAQAHVQGQLIQVARQATNPLMTDSLIPNQSDQLKDPTPSNGYSW</sequence>
<feature type="compositionally biased region" description="Polar residues" evidence="1">
    <location>
        <begin position="12"/>
        <end position="25"/>
    </location>
</feature>
<dbReference type="EMBL" id="JAVLET010000002">
    <property type="protein sequence ID" value="KAL0472873.1"/>
    <property type="molecule type" value="Genomic_DNA"/>
</dbReference>
<name>A0ABR3DKR4_NEUIN</name>
<organism evidence="2 3">
    <name type="scientific">Neurospora intermedia</name>
    <dbReference type="NCBI Taxonomy" id="5142"/>
    <lineage>
        <taxon>Eukaryota</taxon>
        <taxon>Fungi</taxon>
        <taxon>Dikarya</taxon>
        <taxon>Ascomycota</taxon>
        <taxon>Pezizomycotina</taxon>
        <taxon>Sordariomycetes</taxon>
        <taxon>Sordariomycetidae</taxon>
        <taxon>Sordariales</taxon>
        <taxon>Sordariaceae</taxon>
        <taxon>Neurospora</taxon>
    </lineage>
</organism>
<feature type="region of interest" description="Disordered" evidence="1">
    <location>
        <begin position="92"/>
        <end position="114"/>
    </location>
</feature>
<proteinExistence type="predicted"/>
<evidence type="ECO:0000256" key="1">
    <source>
        <dbReference type="SAM" id="MobiDB-lite"/>
    </source>
</evidence>
<keyword evidence="3" id="KW-1185">Reference proteome</keyword>
<comment type="caution">
    <text evidence="2">The sequence shown here is derived from an EMBL/GenBank/DDBJ whole genome shotgun (WGS) entry which is preliminary data.</text>
</comment>
<evidence type="ECO:0000313" key="3">
    <source>
        <dbReference type="Proteomes" id="UP001451303"/>
    </source>
</evidence>
<dbReference type="Proteomes" id="UP001451303">
    <property type="component" value="Unassembled WGS sequence"/>
</dbReference>
<feature type="region of interest" description="Disordered" evidence="1">
    <location>
        <begin position="1"/>
        <end position="25"/>
    </location>
</feature>
<reference evidence="2 3" key="1">
    <citation type="submission" date="2023-09" db="EMBL/GenBank/DDBJ databases">
        <title>Multi-omics analysis of a traditional fermented food reveals byproduct-associated fungal strains for waste-to-food upcycling.</title>
        <authorList>
            <consortium name="Lawrence Berkeley National Laboratory"/>
            <person name="Rekdal V.M."/>
            <person name="Villalobos-Escobedo J.M."/>
            <person name="Rodriguez-Valeron N."/>
            <person name="Garcia M.O."/>
            <person name="Vasquez D.P."/>
            <person name="Damayanti I."/>
            <person name="Sorensen P.M."/>
            <person name="Baidoo E.E."/>
            <person name="De Carvalho A.C."/>
            <person name="Riley R."/>
            <person name="Lipzen A."/>
            <person name="He G."/>
            <person name="Yan M."/>
            <person name="Haridas S."/>
            <person name="Daum C."/>
            <person name="Yoshinaga Y."/>
            <person name="Ng V."/>
            <person name="Grigoriev I.V."/>
            <person name="Munk R."/>
            <person name="Nuraida L."/>
            <person name="Wijaya C.H."/>
            <person name="Morales P.-C."/>
            <person name="Keasling J.D."/>
        </authorList>
    </citation>
    <scope>NUCLEOTIDE SEQUENCE [LARGE SCALE GENOMIC DNA]</scope>
    <source>
        <strain evidence="2 3">FGSC 2613</strain>
    </source>
</reference>